<evidence type="ECO:0000313" key="2">
    <source>
        <dbReference type="Proteomes" id="UP000054047"/>
    </source>
</evidence>
<sequence>EKVIIDNTQYDKMPICGVEVRLPVGLKPYPSQKLMMVRILTALSKRLNLLAESPTGSGMILLLPTSCN</sequence>
<feature type="non-terminal residue" evidence="1">
    <location>
        <position position="1"/>
    </location>
</feature>
<name>A0A0C2C0Q3_9BILA</name>
<organism evidence="1 2">
    <name type="scientific">Ancylostoma duodenale</name>
    <dbReference type="NCBI Taxonomy" id="51022"/>
    <lineage>
        <taxon>Eukaryota</taxon>
        <taxon>Metazoa</taxon>
        <taxon>Ecdysozoa</taxon>
        <taxon>Nematoda</taxon>
        <taxon>Chromadorea</taxon>
        <taxon>Rhabditida</taxon>
        <taxon>Rhabditina</taxon>
        <taxon>Rhabditomorpha</taxon>
        <taxon>Strongyloidea</taxon>
        <taxon>Ancylostomatidae</taxon>
        <taxon>Ancylostomatinae</taxon>
        <taxon>Ancylostoma</taxon>
    </lineage>
</organism>
<gene>
    <name evidence="1" type="ORF">ANCDUO_26802</name>
</gene>
<reference evidence="1 2" key="1">
    <citation type="submission" date="2013-12" db="EMBL/GenBank/DDBJ databases">
        <title>Draft genome of the parsitic nematode Ancylostoma duodenale.</title>
        <authorList>
            <person name="Mitreva M."/>
        </authorList>
    </citation>
    <scope>NUCLEOTIDE SEQUENCE [LARGE SCALE GENOMIC DNA]</scope>
    <source>
        <strain evidence="1 2">Zhejiang</strain>
    </source>
</reference>
<dbReference type="Proteomes" id="UP000054047">
    <property type="component" value="Unassembled WGS sequence"/>
</dbReference>
<dbReference type="EMBL" id="KN788156">
    <property type="protein sequence ID" value="KIH43197.1"/>
    <property type="molecule type" value="Genomic_DNA"/>
</dbReference>
<dbReference type="OrthoDB" id="19182at2759"/>
<accession>A0A0C2C0Q3</accession>
<evidence type="ECO:0000313" key="1">
    <source>
        <dbReference type="EMBL" id="KIH43197.1"/>
    </source>
</evidence>
<keyword evidence="2" id="KW-1185">Reference proteome</keyword>
<proteinExistence type="predicted"/>
<dbReference type="AlphaFoldDB" id="A0A0C2C0Q3"/>
<protein>
    <submittedName>
        <fullName evidence="1">Uncharacterized protein</fullName>
    </submittedName>
</protein>